<dbReference type="InterPro" id="IPR042214">
    <property type="entry name" value="TruD_catalytic"/>
</dbReference>
<evidence type="ECO:0000256" key="1">
    <source>
        <dbReference type="ARBA" id="ARBA00001166"/>
    </source>
</evidence>
<evidence type="ECO:0000313" key="19">
    <source>
        <dbReference type="Proteomes" id="UP001159641"/>
    </source>
</evidence>
<keyword evidence="19" id="KW-1185">Reference proteome</keyword>
<evidence type="ECO:0000256" key="10">
    <source>
        <dbReference type="ARBA" id="ARBA00036943"/>
    </source>
</evidence>
<dbReference type="FunFam" id="3.30.2350.20:FF:000002">
    <property type="entry name" value="Pseudouridylate synthase 7 homolog"/>
    <property type="match status" value="1"/>
</dbReference>
<dbReference type="InterPro" id="IPR020103">
    <property type="entry name" value="PsdUridine_synth_cat_dom_sf"/>
</dbReference>
<dbReference type="GO" id="GO:0001522">
    <property type="term" value="P:pseudouridine synthesis"/>
    <property type="evidence" value="ECO:0007669"/>
    <property type="project" value="InterPro"/>
</dbReference>
<dbReference type="PROSITE" id="PS01268">
    <property type="entry name" value="UPF0024"/>
    <property type="match status" value="1"/>
</dbReference>
<organism evidence="18 19">
    <name type="scientific">Eschrichtius robustus</name>
    <name type="common">California gray whale</name>
    <name type="synonym">Eschrichtius gibbosus</name>
    <dbReference type="NCBI Taxonomy" id="9764"/>
    <lineage>
        <taxon>Eukaryota</taxon>
        <taxon>Metazoa</taxon>
        <taxon>Chordata</taxon>
        <taxon>Craniata</taxon>
        <taxon>Vertebrata</taxon>
        <taxon>Euteleostomi</taxon>
        <taxon>Mammalia</taxon>
        <taxon>Eutheria</taxon>
        <taxon>Laurasiatheria</taxon>
        <taxon>Artiodactyla</taxon>
        <taxon>Whippomorpha</taxon>
        <taxon>Cetacea</taxon>
        <taxon>Mysticeti</taxon>
        <taxon>Eschrichtiidae</taxon>
        <taxon>Eschrichtius</taxon>
    </lineage>
</organism>
<comment type="catalytic activity">
    <reaction evidence="1">
        <text>a uridine in mRNA = a pseudouridine in mRNA</text>
        <dbReference type="Rhea" id="RHEA:56644"/>
        <dbReference type="Rhea" id="RHEA-COMP:14658"/>
        <dbReference type="Rhea" id="RHEA-COMP:14659"/>
        <dbReference type="ChEBI" id="CHEBI:65314"/>
        <dbReference type="ChEBI" id="CHEBI:65315"/>
    </reaction>
</comment>
<dbReference type="Gene3D" id="3.30.2350.20">
    <property type="entry name" value="TruD, catalytic domain"/>
    <property type="match status" value="2"/>
</dbReference>
<feature type="chain" id="PRO_5044263612" description="Pseudouridylate synthase 7 homolog" evidence="16">
    <location>
        <begin position="20"/>
        <end position="738"/>
    </location>
</feature>
<dbReference type="NCBIfam" id="TIGR00094">
    <property type="entry name" value="tRNA_TruD_broad"/>
    <property type="match status" value="1"/>
</dbReference>
<evidence type="ECO:0000256" key="4">
    <source>
        <dbReference type="ARBA" id="ARBA00022553"/>
    </source>
</evidence>
<dbReference type="FunFam" id="3.30.2350.20:FF:000003">
    <property type="entry name" value="Pseudouridylate synthase 7 homolog"/>
    <property type="match status" value="1"/>
</dbReference>
<dbReference type="EMBL" id="JAIQCJ010002240">
    <property type="protein sequence ID" value="KAJ8778627.1"/>
    <property type="molecule type" value="Genomic_DNA"/>
</dbReference>
<evidence type="ECO:0000256" key="9">
    <source>
        <dbReference type="ARBA" id="ARBA00023242"/>
    </source>
</evidence>
<reference evidence="18 19" key="1">
    <citation type="submission" date="2022-11" db="EMBL/GenBank/DDBJ databases">
        <title>Whole genome sequence of Eschrichtius robustus ER-17-0199.</title>
        <authorList>
            <person name="Bruniche-Olsen A."/>
            <person name="Black A.N."/>
            <person name="Fields C.J."/>
            <person name="Walden K."/>
            <person name="Dewoody J.A."/>
        </authorList>
    </citation>
    <scope>NUCLEOTIDE SEQUENCE [LARGE SCALE GENOMIC DNA]</scope>
    <source>
        <strain evidence="18">ER-17-0199</strain>
        <tissue evidence="18">Blubber</tissue>
    </source>
</reference>
<keyword evidence="16" id="KW-0732">Signal</keyword>
<evidence type="ECO:0000313" key="18">
    <source>
        <dbReference type="EMBL" id="KAJ8778627.1"/>
    </source>
</evidence>
<evidence type="ECO:0000256" key="2">
    <source>
        <dbReference type="ARBA" id="ARBA00004123"/>
    </source>
</evidence>
<evidence type="ECO:0000256" key="5">
    <source>
        <dbReference type="ARBA" id="ARBA00022664"/>
    </source>
</evidence>
<evidence type="ECO:0000256" key="14">
    <source>
        <dbReference type="ARBA" id="ARBA00070906"/>
    </source>
</evidence>
<dbReference type="GO" id="GO:0009982">
    <property type="term" value="F:pseudouridine synthase activity"/>
    <property type="evidence" value="ECO:0007669"/>
    <property type="project" value="InterPro"/>
</dbReference>
<dbReference type="Pfam" id="PF01142">
    <property type="entry name" value="TruD"/>
    <property type="match status" value="1"/>
</dbReference>
<dbReference type="PANTHER" id="PTHR13326:SF31">
    <property type="entry name" value="PSEUDOURIDYLATE SYNTHASE 7 HOMOLOG"/>
    <property type="match status" value="1"/>
</dbReference>
<evidence type="ECO:0000256" key="16">
    <source>
        <dbReference type="SAM" id="SignalP"/>
    </source>
</evidence>
<gene>
    <name evidence="18" type="ORF">J1605_013304</name>
</gene>
<comment type="subunit">
    <text evidence="13">Interacts with SIRT1.</text>
</comment>
<evidence type="ECO:0000256" key="8">
    <source>
        <dbReference type="ARBA" id="ARBA00023235"/>
    </source>
</evidence>
<keyword evidence="9" id="KW-0539">Nucleus</keyword>
<dbReference type="GO" id="GO:0006397">
    <property type="term" value="P:mRNA processing"/>
    <property type="evidence" value="ECO:0007669"/>
    <property type="project" value="UniProtKB-KW"/>
</dbReference>
<evidence type="ECO:0000256" key="7">
    <source>
        <dbReference type="ARBA" id="ARBA00023187"/>
    </source>
</evidence>
<feature type="signal peptide" evidence="16">
    <location>
        <begin position="1"/>
        <end position="19"/>
    </location>
</feature>
<accession>A0AB34GHV4</accession>
<dbReference type="GO" id="GO:0008033">
    <property type="term" value="P:tRNA processing"/>
    <property type="evidence" value="ECO:0007669"/>
    <property type="project" value="UniProtKB-KW"/>
</dbReference>
<protein>
    <recommendedName>
        <fullName evidence="14">Pseudouridylate synthase 7 homolog</fullName>
    </recommendedName>
</protein>
<dbReference type="PANTHER" id="PTHR13326">
    <property type="entry name" value="TRNA PSEUDOURIDINE SYNTHASE D"/>
    <property type="match status" value="1"/>
</dbReference>
<comment type="catalytic activity">
    <reaction evidence="11">
        <text>uridine(13) in tRNA = pseudouridine(13) in tRNA</text>
        <dbReference type="Rhea" id="RHEA:42540"/>
        <dbReference type="Rhea" id="RHEA-COMP:10105"/>
        <dbReference type="Rhea" id="RHEA-COMP:10106"/>
        <dbReference type="ChEBI" id="CHEBI:65314"/>
        <dbReference type="ChEBI" id="CHEBI:65315"/>
    </reaction>
</comment>
<dbReference type="GO" id="GO:0003723">
    <property type="term" value="F:RNA binding"/>
    <property type="evidence" value="ECO:0007669"/>
    <property type="project" value="InterPro"/>
</dbReference>
<name>A0AB34GHV4_ESCRO</name>
<sequence>MITLRRCFFTTWGFSVGDAAFLALCRHLCVVPLPPKPAVPHQLLTGHVQPLIEVHTAIGASGSHCGFGGSLKCFLGSLKMEMTEMTGVSLKRGSVAVEDNDSVAPGEAKRQKVSECCPTKGQDGLENNSLASSEKVPGPPKTAGEGKKNSDPQSEEEEEEEDGLSEEGEEEEEAESFANMMKHGLTELDVGITKFVSSHQGFSGILKERYSDFVVHEIGKDGRISHLSDLSVPVDEEDPSEDVFTVLTAEEKQRLEELQLFKNKETSVAIEVIEDTKEKRTVIHQAIKSLFPGLETKTEDREGKKYIVAYHAAGKKALANPRKHSWPKSRGSYCHFVLYKENKDTMDAINLLSKYLRVKPNIFSYMGTKDKRAITVQEIAVLKITAQRLAHLNKCLMNFKLGNFSYQKNPLKLGELQGNHFTVVLRNITGTDDQVEQAMNSLKEIGFINYYGMQRFGTTAVPTYQVGRAILQNSWAEVMDLILKPRSGAEKGYLVKCREEWAKTKDPAAALRKLPVKRCVEGQLLRGLSKYGLKNIVSAFGIIPRNNRLMYIHSYQSYVWNNMVSKRIEEYGLNPVPGDLVLKGATAACIEEDDVNNYSIHDVVMPLPGFDVIYPQHKISEAYREMLTADNLDIDNMRHKIRDYSLSGAYRKIIIRPQNVSWEVVAYDDPKIPLFNTDVDNLEGKPPPVFASAEGKYRALKMDFSLPPSTYATMAIREVLKMDTSIKNQTQLNTTWLR</sequence>
<evidence type="ECO:0000256" key="15">
    <source>
        <dbReference type="SAM" id="MobiDB-lite"/>
    </source>
</evidence>
<feature type="region of interest" description="Disordered" evidence="15">
    <location>
        <begin position="99"/>
        <end position="176"/>
    </location>
</feature>
<dbReference type="CDD" id="cd02576">
    <property type="entry name" value="PseudoU_synth_ScPUS7"/>
    <property type="match status" value="1"/>
</dbReference>
<evidence type="ECO:0000256" key="13">
    <source>
        <dbReference type="ARBA" id="ARBA00063455"/>
    </source>
</evidence>
<dbReference type="SUPFAM" id="SSF55120">
    <property type="entry name" value="Pseudouridine synthase"/>
    <property type="match status" value="1"/>
</dbReference>
<evidence type="ECO:0000259" key="17">
    <source>
        <dbReference type="PROSITE" id="PS50984"/>
    </source>
</evidence>
<dbReference type="GO" id="GO:0008380">
    <property type="term" value="P:RNA splicing"/>
    <property type="evidence" value="ECO:0007669"/>
    <property type="project" value="UniProtKB-KW"/>
</dbReference>
<dbReference type="GO" id="GO:0005634">
    <property type="term" value="C:nucleus"/>
    <property type="evidence" value="ECO:0007669"/>
    <property type="project" value="UniProtKB-SubCell"/>
</dbReference>
<keyword evidence="8" id="KW-0413">Isomerase</keyword>
<comment type="similarity">
    <text evidence="3">Belongs to the pseudouridine synthase TruD family.</text>
</comment>
<keyword evidence="5" id="KW-0507">mRNA processing</keyword>
<keyword evidence="7" id="KW-0508">mRNA splicing</keyword>
<comment type="subcellular location">
    <subcellularLocation>
        <location evidence="2">Nucleus</location>
    </subcellularLocation>
</comment>
<dbReference type="InterPro" id="IPR011760">
    <property type="entry name" value="PsdUridine_synth_TruD_insert"/>
</dbReference>
<feature type="domain" description="TRUD" evidence="17">
    <location>
        <begin position="446"/>
        <end position="656"/>
    </location>
</feature>
<keyword evidence="4" id="KW-0597">Phosphoprotein</keyword>
<keyword evidence="6" id="KW-0819">tRNA processing</keyword>
<evidence type="ECO:0000256" key="12">
    <source>
        <dbReference type="ARBA" id="ARBA00053535"/>
    </source>
</evidence>
<dbReference type="PROSITE" id="PS50984">
    <property type="entry name" value="TRUD"/>
    <property type="match status" value="1"/>
</dbReference>
<dbReference type="Proteomes" id="UP001159641">
    <property type="component" value="Unassembled WGS sequence"/>
</dbReference>
<dbReference type="AlphaFoldDB" id="A0AB34GHV4"/>
<evidence type="ECO:0000256" key="3">
    <source>
        <dbReference type="ARBA" id="ARBA00007953"/>
    </source>
</evidence>
<comment type="function">
    <text evidence="12">Pseudouridylate synthase that catalyzes pseudouridylation of RNAs. Acts as a regulator of protein synthesis in embryonic stem cells by mediating pseudouridylation of RNA fragments derived from tRNAs (tRFs): pseudouridylated tRFs inhibit translation by targeting the translation initiation complex. Also catalyzes pseudouridylation of mRNAs: mediates pseudouridylation of mRNAs with the consensus sequence 5'-UGUAG-3'. Acts as a regulator of pre-mRNA splicing by mediating pseudouridylation of pre-mRNAs at locations associated with alternatively spliced regions. Pseudouridylation of pre-mRNAs near splice sites directly regulates mRNA splicing and mRNA 3'-end processing. In addition to mRNAs and tRNAs, binds other types of RNAs, such as snRNAs, Y RNAs and vault RNAs, suggesting that it can catalyze pseudouridylation of many RNA types.</text>
</comment>
<dbReference type="InterPro" id="IPR020119">
    <property type="entry name" value="PsdUridine_synth_TruD_CS"/>
</dbReference>
<dbReference type="InterPro" id="IPR001656">
    <property type="entry name" value="PsdUridine_synth_TruD"/>
</dbReference>
<feature type="compositionally biased region" description="Acidic residues" evidence="15">
    <location>
        <begin position="153"/>
        <end position="175"/>
    </location>
</feature>
<evidence type="ECO:0000256" key="11">
    <source>
        <dbReference type="ARBA" id="ARBA00052210"/>
    </source>
</evidence>
<comment type="catalytic activity">
    <reaction evidence="10">
        <text>a uridine in tRNA = a pseudouridine in tRNA</text>
        <dbReference type="Rhea" id="RHEA:54572"/>
        <dbReference type="Rhea" id="RHEA-COMP:13339"/>
        <dbReference type="Rhea" id="RHEA-COMP:13934"/>
        <dbReference type="ChEBI" id="CHEBI:65314"/>
        <dbReference type="ChEBI" id="CHEBI:65315"/>
    </reaction>
</comment>
<proteinExistence type="inferred from homology"/>
<evidence type="ECO:0000256" key="6">
    <source>
        <dbReference type="ARBA" id="ARBA00022694"/>
    </source>
</evidence>
<comment type="caution">
    <text evidence="18">The sequence shown here is derived from an EMBL/GenBank/DDBJ whole genome shotgun (WGS) entry which is preliminary data.</text>
</comment>